<dbReference type="KEGG" id="cthr:CTHT_0037760"/>
<evidence type="ECO:0000313" key="3">
    <source>
        <dbReference type="Proteomes" id="UP000008066"/>
    </source>
</evidence>
<protein>
    <submittedName>
        <fullName evidence="2">Uncharacterized protein</fullName>
    </submittedName>
</protein>
<gene>
    <name evidence="2" type="ORF">CTHT_0037760</name>
</gene>
<feature type="region of interest" description="Disordered" evidence="1">
    <location>
        <begin position="248"/>
        <end position="306"/>
    </location>
</feature>
<feature type="region of interest" description="Disordered" evidence="1">
    <location>
        <begin position="1"/>
        <end position="63"/>
    </location>
</feature>
<dbReference type="Proteomes" id="UP000008066">
    <property type="component" value="Unassembled WGS sequence"/>
</dbReference>
<proteinExistence type="predicted"/>
<keyword evidence="3" id="KW-1185">Reference proteome</keyword>
<accession>G0S868</accession>
<name>G0S868_CHATD</name>
<dbReference type="EMBL" id="GL988041">
    <property type="protein sequence ID" value="EGS21902.1"/>
    <property type="molecule type" value="Genomic_DNA"/>
</dbReference>
<reference evidence="2 3" key="1">
    <citation type="journal article" date="2011" name="Cell">
        <title>Insight into structure and assembly of the nuclear pore complex by utilizing the genome of a eukaryotic thermophile.</title>
        <authorList>
            <person name="Amlacher S."/>
            <person name="Sarges P."/>
            <person name="Flemming D."/>
            <person name="van Noort V."/>
            <person name="Kunze R."/>
            <person name="Devos D.P."/>
            <person name="Arumugam M."/>
            <person name="Bork P."/>
            <person name="Hurt E."/>
        </authorList>
    </citation>
    <scope>NUCLEOTIDE SEQUENCE [LARGE SCALE GENOMIC DNA]</scope>
    <source>
        <strain evidence="3">DSM 1495 / CBS 144.50 / IMI 039719</strain>
    </source>
</reference>
<feature type="compositionally biased region" description="Polar residues" evidence="1">
    <location>
        <begin position="256"/>
        <end position="274"/>
    </location>
</feature>
<feature type="compositionally biased region" description="Basic and acidic residues" evidence="1">
    <location>
        <begin position="200"/>
        <end position="209"/>
    </location>
</feature>
<dbReference type="eggNOG" id="ENOG502QTVK">
    <property type="taxonomic scope" value="Eukaryota"/>
</dbReference>
<dbReference type="STRING" id="759272.G0S868"/>
<feature type="region of interest" description="Disordered" evidence="1">
    <location>
        <begin position="200"/>
        <end position="232"/>
    </location>
</feature>
<dbReference type="OrthoDB" id="5317787at2759"/>
<evidence type="ECO:0000256" key="1">
    <source>
        <dbReference type="SAM" id="MobiDB-lite"/>
    </source>
</evidence>
<dbReference type="GeneID" id="18257814"/>
<feature type="compositionally biased region" description="Polar residues" evidence="1">
    <location>
        <begin position="33"/>
        <end position="45"/>
    </location>
</feature>
<dbReference type="RefSeq" id="XP_006694198.1">
    <property type="nucleotide sequence ID" value="XM_006694135.1"/>
</dbReference>
<dbReference type="HOGENOM" id="CLU_033074_2_0_1"/>
<evidence type="ECO:0000313" key="2">
    <source>
        <dbReference type="EMBL" id="EGS21902.1"/>
    </source>
</evidence>
<dbReference type="OMA" id="RTGHANA"/>
<sequence length="512" mass="56944">MPSQIPQRRKASCQSSSTHDSRSRRSNDSYGSQSTAPTSYYSSIPSDYKRSPRSTDSEASSVTSYKARQVYDYHNDVSPTTSLYSSSLDSLASTTLSCEDLDSMDIDESSAIEDNPIPPLPVYQPGVVEPNVRVSTPHDFSKYFPSLNRLNVRHDEFTADGNMNLRIETVVTGRRRTAIQLFHLRMYDLVNREFSLRRYSRDSGREVCNSKRKYREPKPQLAPSPNEKPTLKQSMSAALKTLSGAGVRSTMLRRGSASSTTTGRPGTSYSTAADNETVHSKNNLSLSRLSLDSRHGKAKSQKPRPTNTIKLEFSNYARVDVTRRRVRGNIRYVFEWWGHRYYWKRTVDKELGLVSFHLVRDGHSSVPIAHIVPETRSPSQVLADKHAGGWIPPCAMWIADESVVTAITDVADVIMATGLIALVDDCIITRWQSDKKPKNSRRLSVSSLIPKKPISLEAVIQHVFGGASMLSPRRCAAAANNTPQLTHHHRVPVASSAAPSSHLRFAHAVAAC</sequence>
<dbReference type="AlphaFoldDB" id="G0S868"/>
<feature type="compositionally biased region" description="Basic and acidic residues" evidence="1">
    <location>
        <begin position="47"/>
        <end position="56"/>
    </location>
</feature>
<organism evidence="3">
    <name type="scientific">Chaetomium thermophilum (strain DSM 1495 / CBS 144.50 / IMI 039719)</name>
    <name type="common">Thermochaetoides thermophila</name>
    <dbReference type="NCBI Taxonomy" id="759272"/>
    <lineage>
        <taxon>Eukaryota</taxon>
        <taxon>Fungi</taxon>
        <taxon>Dikarya</taxon>
        <taxon>Ascomycota</taxon>
        <taxon>Pezizomycotina</taxon>
        <taxon>Sordariomycetes</taxon>
        <taxon>Sordariomycetidae</taxon>
        <taxon>Sordariales</taxon>
        <taxon>Chaetomiaceae</taxon>
        <taxon>Thermochaetoides</taxon>
    </lineage>
</organism>